<dbReference type="EMBL" id="UINC01102377">
    <property type="protein sequence ID" value="SVC63953.1"/>
    <property type="molecule type" value="Genomic_DNA"/>
</dbReference>
<dbReference type="AlphaFoldDB" id="A0A382NRY1"/>
<protein>
    <submittedName>
        <fullName evidence="1">Uncharacterized protein</fullName>
    </submittedName>
</protein>
<feature type="non-terminal residue" evidence="1">
    <location>
        <position position="1"/>
    </location>
</feature>
<name>A0A382NRY1_9ZZZZ</name>
<evidence type="ECO:0000313" key="1">
    <source>
        <dbReference type="EMBL" id="SVC63953.1"/>
    </source>
</evidence>
<accession>A0A382NRY1</accession>
<gene>
    <name evidence="1" type="ORF">METZ01_LOCUS316807</name>
</gene>
<reference evidence="1" key="1">
    <citation type="submission" date="2018-05" db="EMBL/GenBank/DDBJ databases">
        <authorList>
            <person name="Lanie J.A."/>
            <person name="Ng W.-L."/>
            <person name="Kazmierczak K.M."/>
            <person name="Andrzejewski T.M."/>
            <person name="Davidsen T.M."/>
            <person name="Wayne K.J."/>
            <person name="Tettelin H."/>
            <person name="Glass J.I."/>
            <person name="Rusch D."/>
            <person name="Podicherti R."/>
            <person name="Tsui H.-C.T."/>
            <person name="Winkler M.E."/>
        </authorList>
    </citation>
    <scope>NUCLEOTIDE SEQUENCE</scope>
</reference>
<organism evidence="1">
    <name type="scientific">marine metagenome</name>
    <dbReference type="NCBI Taxonomy" id="408172"/>
    <lineage>
        <taxon>unclassified sequences</taxon>
        <taxon>metagenomes</taxon>
        <taxon>ecological metagenomes</taxon>
    </lineage>
</organism>
<sequence>HINAEGQIQLGKITASAVEKFYKALPKGDIRGNAKK</sequence>
<proteinExistence type="predicted"/>